<dbReference type="PROSITE" id="PS00356">
    <property type="entry name" value="HTH_LACI_1"/>
    <property type="match status" value="1"/>
</dbReference>
<evidence type="ECO:0000259" key="6">
    <source>
        <dbReference type="PROSITE" id="PS50932"/>
    </source>
</evidence>
<dbReference type="InterPro" id="IPR028082">
    <property type="entry name" value="Peripla_BP_I"/>
</dbReference>
<dbReference type="InterPro" id="IPR046335">
    <property type="entry name" value="LacI/GalR-like_sensor"/>
</dbReference>
<name>A0A7L5ALF8_9MICO</name>
<organism evidence="7 8">
    <name type="scientific">Marisediminicola antarctica</name>
    <dbReference type="NCBI Taxonomy" id="674079"/>
    <lineage>
        <taxon>Bacteria</taxon>
        <taxon>Bacillati</taxon>
        <taxon>Actinomycetota</taxon>
        <taxon>Actinomycetes</taxon>
        <taxon>Micrococcales</taxon>
        <taxon>Microbacteriaceae</taxon>
        <taxon>Marisediminicola</taxon>
    </lineage>
</organism>
<reference evidence="7 8" key="1">
    <citation type="submission" date="2016-09" db="EMBL/GenBank/DDBJ databases">
        <title>Complete genome sequence of microbes from the polar regions.</title>
        <authorList>
            <person name="Liao L."/>
            <person name="Chen B."/>
        </authorList>
    </citation>
    <scope>NUCLEOTIDE SEQUENCE [LARGE SCALE GENOMIC DNA]</scope>
    <source>
        <strain evidence="7 8">ZS314</strain>
    </source>
</reference>
<dbReference type="SUPFAM" id="SSF47413">
    <property type="entry name" value="lambda repressor-like DNA-binding domains"/>
    <property type="match status" value="1"/>
</dbReference>
<dbReference type="KEGG" id="mant:BHD05_02535"/>
<evidence type="ECO:0000256" key="4">
    <source>
        <dbReference type="ARBA" id="ARBA00023163"/>
    </source>
</evidence>
<evidence type="ECO:0000256" key="2">
    <source>
        <dbReference type="ARBA" id="ARBA00023015"/>
    </source>
</evidence>
<dbReference type="OrthoDB" id="9798934at2"/>
<dbReference type="Gene3D" id="3.40.50.2300">
    <property type="match status" value="2"/>
</dbReference>
<dbReference type="Pfam" id="PF00356">
    <property type="entry name" value="LacI"/>
    <property type="match status" value="1"/>
</dbReference>
<dbReference type="PANTHER" id="PTHR30146:SF148">
    <property type="entry name" value="HTH-TYPE TRANSCRIPTIONAL REPRESSOR PURR-RELATED"/>
    <property type="match status" value="1"/>
</dbReference>
<evidence type="ECO:0000256" key="3">
    <source>
        <dbReference type="ARBA" id="ARBA00023125"/>
    </source>
</evidence>
<dbReference type="CDD" id="cd01392">
    <property type="entry name" value="HTH_LacI"/>
    <property type="match status" value="1"/>
</dbReference>
<accession>A0A7L5ALF8</accession>
<dbReference type="CDD" id="cd06288">
    <property type="entry name" value="PBP1_sucrose_transcription_regulator"/>
    <property type="match status" value="1"/>
</dbReference>
<dbReference type="GO" id="GO:0003700">
    <property type="term" value="F:DNA-binding transcription factor activity"/>
    <property type="evidence" value="ECO:0007669"/>
    <property type="project" value="TreeGrafter"/>
</dbReference>
<gene>
    <name evidence="7" type="ORF">BHD05_02535</name>
</gene>
<dbReference type="GO" id="GO:0000976">
    <property type="term" value="F:transcription cis-regulatory region binding"/>
    <property type="evidence" value="ECO:0007669"/>
    <property type="project" value="TreeGrafter"/>
</dbReference>
<dbReference type="PROSITE" id="PS50932">
    <property type="entry name" value="HTH_LACI_2"/>
    <property type="match status" value="1"/>
</dbReference>
<dbReference type="InterPro" id="IPR000843">
    <property type="entry name" value="HTH_LacI"/>
</dbReference>
<dbReference type="Proteomes" id="UP000464507">
    <property type="component" value="Chromosome"/>
</dbReference>
<feature type="domain" description="HTH lacI-type" evidence="6">
    <location>
        <begin position="4"/>
        <end position="60"/>
    </location>
</feature>
<dbReference type="PANTHER" id="PTHR30146">
    <property type="entry name" value="LACI-RELATED TRANSCRIPTIONAL REPRESSOR"/>
    <property type="match status" value="1"/>
</dbReference>
<dbReference type="AlphaFoldDB" id="A0A7L5ALF8"/>
<feature type="compositionally biased region" description="Basic and acidic residues" evidence="5">
    <location>
        <begin position="34"/>
        <end position="44"/>
    </location>
</feature>
<keyword evidence="3" id="KW-0238">DNA-binding</keyword>
<proteinExistence type="predicted"/>
<evidence type="ECO:0000313" key="7">
    <source>
        <dbReference type="EMBL" id="QHO70926.1"/>
    </source>
</evidence>
<keyword evidence="4" id="KW-0804">Transcription</keyword>
<dbReference type="SUPFAM" id="SSF53822">
    <property type="entry name" value="Periplasmic binding protein-like I"/>
    <property type="match status" value="1"/>
</dbReference>
<dbReference type="InterPro" id="IPR010982">
    <property type="entry name" value="Lambda_DNA-bd_dom_sf"/>
</dbReference>
<keyword evidence="2" id="KW-0805">Transcription regulation</keyword>
<dbReference type="EMBL" id="CP017146">
    <property type="protein sequence ID" value="QHO70926.1"/>
    <property type="molecule type" value="Genomic_DNA"/>
</dbReference>
<dbReference type="SMART" id="SM00354">
    <property type="entry name" value="HTH_LACI"/>
    <property type="match status" value="1"/>
</dbReference>
<keyword evidence="1" id="KW-0678">Repressor</keyword>
<evidence type="ECO:0000256" key="5">
    <source>
        <dbReference type="SAM" id="MobiDB-lite"/>
    </source>
</evidence>
<protein>
    <submittedName>
        <fullName evidence="7">LacI family transcriptional regulator</fullName>
    </submittedName>
</protein>
<feature type="region of interest" description="Disordered" evidence="5">
    <location>
        <begin position="27"/>
        <end position="46"/>
    </location>
</feature>
<sequence>MKSVGIRDVAKAAGVSITTVSHVLNETPNTRTSESTRERVRDAASELGYSPNRLARGLRTRSSGMIGLLTEDIATTPHAGRIILGAQEEASSHNLTLAIINSHVDAGAAARRADARELIERHADGIIYATVFHREVSVPVELRAVPAVLIGAVDVQGLVPAVLPDEATGAANLTALLVAAGHRRIGFTNSSVDVPATRGRLIGHLRALAQAGIARDDSLIVSGLSEASGGYAATLELLSRRDRPTAVFCYNDRMAMGAYRAAAELGLHIPRDVSIVGFDDQAPIAESIHPSLTTVALPHYEMGAWAVATLTRLIQGSSDAWYLSTHPTLMQCPVVERHSVGPPQLVKSISNSATDLNL</sequence>
<evidence type="ECO:0000256" key="1">
    <source>
        <dbReference type="ARBA" id="ARBA00022491"/>
    </source>
</evidence>
<keyword evidence="8" id="KW-1185">Reference proteome</keyword>
<dbReference type="Pfam" id="PF13377">
    <property type="entry name" value="Peripla_BP_3"/>
    <property type="match status" value="1"/>
</dbReference>
<evidence type="ECO:0000313" key="8">
    <source>
        <dbReference type="Proteomes" id="UP000464507"/>
    </source>
</evidence>
<dbReference type="Gene3D" id="1.10.260.40">
    <property type="entry name" value="lambda repressor-like DNA-binding domains"/>
    <property type="match status" value="1"/>
</dbReference>